<evidence type="ECO:0000313" key="5">
    <source>
        <dbReference type="Proteomes" id="UP001168098"/>
    </source>
</evidence>
<dbReference type="PANTHER" id="PTHR12857">
    <property type="entry name" value="CXXC MOTIF CONTAINING ZINC BINDING PROTEIN"/>
    <property type="match status" value="1"/>
</dbReference>
<comment type="caution">
    <text evidence="4">The sequence shown here is derived from an EMBL/GenBank/DDBJ whole genome shotgun (WGS) entry which is preliminary data.</text>
</comment>
<dbReference type="AlphaFoldDB" id="A0AA38ZY49"/>
<name>A0AA38ZY49_VITRO</name>
<dbReference type="Pfam" id="PF05907">
    <property type="entry name" value="CXXC_Zn-b_euk"/>
    <property type="match status" value="1"/>
</dbReference>
<dbReference type="GO" id="GO:0008270">
    <property type="term" value="F:zinc ion binding"/>
    <property type="evidence" value="ECO:0007669"/>
    <property type="project" value="TreeGrafter"/>
</dbReference>
<evidence type="ECO:0000313" key="4">
    <source>
        <dbReference type="EMBL" id="KAJ9697470.1"/>
    </source>
</evidence>
<comment type="similarity">
    <text evidence="1">Belongs to the UPF0587 family.</text>
</comment>
<keyword evidence="3" id="KW-0862">Zinc</keyword>
<evidence type="ECO:0000256" key="1">
    <source>
        <dbReference type="ARBA" id="ARBA00007818"/>
    </source>
</evidence>
<proteinExistence type="inferred from homology"/>
<reference evidence="4 5" key="1">
    <citation type="journal article" date="2023" name="BMC Biotechnol.">
        <title>Vitis rotundifolia cv Carlos genome sequencing.</title>
        <authorList>
            <person name="Huff M."/>
            <person name="Hulse-Kemp A."/>
            <person name="Scheffler B."/>
            <person name="Youngblood R."/>
            <person name="Simpson S."/>
            <person name="Babiker E."/>
            <person name="Staton M."/>
        </authorList>
    </citation>
    <scope>NUCLEOTIDE SEQUENCE [LARGE SCALE GENOMIC DNA]</scope>
    <source>
        <tissue evidence="4">Leaf</tissue>
    </source>
</reference>
<organism evidence="4 5">
    <name type="scientific">Vitis rotundifolia</name>
    <name type="common">Muscadine grape</name>
    <dbReference type="NCBI Taxonomy" id="103349"/>
    <lineage>
        <taxon>Eukaryota</taxon>
        <taxon>Viridiplantae</taxon>
        <taxon>Streptophyta</taxon>
        <taxon>Embryophyta</taxon>
        <taxon>Tracheophyta</taxon>
        <taxon>Spermatophyta</taxon>
        <taxon>Magnoliopsida</taxon>
        <taxon>eudicotyledons</taxon>
        <taxon>Gunneridae</taxon>
        <taxon>Pentapetalae</taxon>
        <taxon>rosids</taxon>
        <taxon>Vitales</taxon>
        <taxon>Vitaceae</taxon>
        <taxon>Viteae</taxon>
        <taxon>Vitis</taxon>
    </lineage>
</organism>
<accession>A0AA38ZY49</accession>
<protein>
    <submittedName>
        <fullName evidence="4">Uncharacterized protein</fullName>
    </submittedName>
</protein>
<dbReference type="Proteomes" id="UP001168098">
    <property type="component" value="Unassembled WGS sequence"/>
</dbReference>
<evidence type="ECO:0000256" key="3">
    <source>
        <dbReference type="ARBA" id="ARBA00022833"/>
    </source>
</evidence>
<sequence>MPNIMLVVSAEMRNIALFQPRASSNDTTINYFFQVVCEQCGWVSLKEVCVSLGSGLYYLSFCYFLRYFHLYFVVNGCDRQGFILLIQGHGNPLSKHHCRKVGLMMFNCDGLIPITYLFNDGWLAVMTSGQEVHVDLVGREYKNVIDGEEVRITNLEAKFVPRG</sequence>
<dbReference type="PANTHER" id="PTHR12857:SF0">
    <property type="entry name" value="CXXC MOTIF CONTAINING ZINC BINDING PROTEIN"/>
    <property type="match status" value="1"/>
</dbReference>
<dbReference type="SUPFAM" id="SSF141678">
    <property type="entry name" value="MAL13P1.257-like"/>
    <property type="match status" value="1"/>
</dbReference>
<evidence type="ECO:0000256" key="2">
    <source>
        <dbReference type="ARBA" id="ARBA00022723"/>
    </source>
</evidence>
<keyword evidence="2" id="KW-0479">Metal-binding</keyword>
<dbReference type="EMBL" id="JARBHA010000007">
    <property type="protein sequence ID" value="KAJ9697470.1"/>
    <property type="molecule type" value="Genomic_DNA"/>
</dbReference>
<keyword evidence="5" id="KW-1185">Reference proteome</keyword>
<gene>
    <name evidence="4" type="ORF">PVL29_009334</name>
</gene>
<dbReference type="InterPro" id="IPR008584">
    <property type="entry name" value="CXXC_Zn-binding_euk"/>
</dbReference>